<reference evidence="2 3" key="1">
    <citation type="journal article" date="2014" name="Genome Biol. Evol.">
        <title>The genome of the myxosporean Thelohanellus kitauei shows adaptations to nutrient acquisition within its fish host.</title>
        <authorList>
            <person name="Yang Y."/>
            <person name="Xiong J."/>
            <person name="Zhou Z."/>
            <person name="Huo F."/>
            <person name="Miao W."/>
            <person name="Ran C."/>
            <person name="Liu Y."/>
            <person name="Zhang J."/>
            <person name="Feng J."/>
            <person name="Wang M."/>
            <person name="Wang M."/>
            <person name="Wang L."/>
            <person name="Yao B."/>
        </authorList>
    </citation>
    <scope>NUCLEOTIDE SEQUENCE [LARGE SCALE GENOMIC DNA]</scope>
    <source>
        <strain evidence="2">Wuqing</strain>
    </source>
</reference>
<evidence type="ECO:0000256" key="1">
    <source>
        <dbReference type="SAM" id="MobiDB-lite"/>
    </source>
</evidence>
<protein>
    <submittedName>
        <fullName evidence="2">Uncharacterized protein</fullName>
    </submittedName>
</protein>
<sequence>MYLVFESGEYQINDKRHETLDELIHARDDVYSEGFTGVGIANQFKAGRMTLRSFMIYAYTSLRKEYKIYRLRNPDFDDSFLVGHVLALCGHLEALMRRHGPHSHRDSQESEEPSSCPGFIKNIVDCYTLKKSELDPEVHSSRLNPVDNPQQARQSPDPTK</sequence>
<feature type="compositionally biased region" description="Polar residues" evidence="1">
    <location>
        <begin position="141"/>
        <end position="160"/>
    </location>
</feature>
<dbReference type="EMBL" id="JWZT01001038">
    <property type="protein sequence ID" value="KII73006.1"/>
    <property type="molecule type" value="Genomic_DNA"/>
</dbReference>
<gene>
    <name evidence="2" type="ORF">RF11_05022</name>
</gene>
<organism evidence="2 3">
    <name type="scientific">Thelohanellus kitauei</name>
    <name type="common">Myxosporean</name>
    <dbReference type="NCBI Taxonomy" id="669202"/>
    <lineage>
        <taxon>Eukaryota</taxon>
        <taxon>Metazoa</taxon>
        <taxon>Cnidaria</taxon>
        <taxon>Myxozoa</taxon>
        <taxon>Myxosporea</taxon>
        <taxon>Bivalvulida</taxon>
        <taxon>Platysporina</taxon>
        <taxon>Myxobolidae</taxon>
        <taxon>Thelohanellus</taxon>
    </lineage>
</organism>
<comment type="caution">
    <text evidence="2">The sequence shown here is derived from an EMBL/GenBank/DDBJ whole genome shotgun (WGS) entry which is preliminary data.</text>
</comment>
<name>A0A0C2N067_THEKT</name>
<evidence type="ECO:0000313" key="2">
    <source>
        <dbReference type="EMBL" id="KII73006.1"/>
    </source>
</evidence>
<keyword evidence="3" id="KW-1185">Reference proteome</keyword>
<dbReference type="Proteomes" id="UP000031668">
    <property type="component" value="Unassembled WGS sequence"/>
</dbReference>
<feature type="region of interest" description="Disordered" evidence="1">
    <location>
        <begin position="137"/>
        <end position="160"/>
    </location>
</feature>
<evidence type="ECO:0000313" key="3">
    <source>
        <dbReference type="Proteomes" id="UP000031668"/>
    </source>
</evidence>
<proteinExistence type="predicted"/>
<accession>A0A0C2N067</accession>
<dbReference type="AlphaFoldDB" id="A0A0C2N067"/>